<protein>
    <submittedName>
        <fullName evidence="2">Uncharacterized protein</fullName>
    </submittedName>
</protein>
<reference evidence="2 3" key="1">
    <citation type="submission" date="2019-05" db="EMBL/GenBank/DDBJ databases">
        <title>Another draft genome of Portunus trituberculatus and its Hox gene families provides insights of decapod evolution.</title>
        <authorList>
            <person name="Jeong J.-H."/>
            <person name="Song I."/>
            <person name="Kim S."/>
            <person name="Choi T."/>
            <person name="Kim D."/>
            <person name="Ryu S."/>
            <person name="Kim W."/>
        </authorList>
    </citation>
    <scope>NUCLEOTIDE SEQUENCE [LARGE SCALE GENOMIC DNA]</scope>
    <source>
        <tissue evidence="2">Muscle</tissue>
    </source>
</reference>
<gene>
    <name evidence="2" type="ORF">E2C01_040768</name>
</gene>
<name>A0A5B7FPN1_PORTR</name>
<accession>A0A5B7FPN1</accession>
<evidence type="ECO:0000313" key="3">
    <source>
        <dbReference type="Proteomes" id="UP000324222"/>
    </source>
</evidence>
<evidence type="ECO:0000256" key="1">
    <source>
        <dbReference type="SAM" id="MobiDB-lite"/>
    </source>
</evidence>
<feature type="region of interest" description="Disordered" evidence="1">
    <location>
        <begin position="36"/>
        <end position="56"/>
    </location>
</feature>
<dbReference type="AlphaFoldDB" id="A0A5B7FPN1"/>
<dbReference type="EMBL" id="VSRR010007509">
    <property type="protein sequence ID" value="MPC47033.1"/>
    <property type="molecule type" value="Genomic_DNA"/>
</dbReference>
<sequence length="184" mass="19548">MTQQDSPLPVHLSRIAARGFSRLFLQSSLWALPSPTQTLPSSPRFPDSGYLRETSSSPSLLTPLTFFNCRTYLPAPTCLPPTHTTAHAHPSSSCCVSTCCQEVLRLGVCGNKGGLGVSGHNGDPGTTQAWPGNTNWNGLKCGLGRPPLPAEMVSVPRRAFVIVNVMMSTLLLSGLRVLATPAPP</sequence>
<comment type="caution">
    <text evidence="2">The sequence shown here is derived from an EMBL/GenBank/DDBJ whole genome shotgun (WGS) entry which is preliminary data.</text>
</comment>
<keyword evidence="3" id="KW-1185">Reference proteome</keyword>
<dbReference type="Proteomes" id="UP000324222">
    <property type="component" value="Unassembled WGS sequence"/>
</dbReference>
<evidence type="ECO:0000313" key="2">
    <source>
        <dbReference type="EMBL" id="MPC47033.1"/>
    </source>
</evidence>
<organism evidence="2 3">
    <name type="scientific">Portunus trituberculatus</name>
    <name type="common">Swimming crab</name>
    <name type="synonym">Neptunus trituberculatus</name>
    <dbReference type="NCBI Taxonomy" id="210409"/>
    <lineage>
        <taxon>Eukaryota</taxon>
        <taxon>Metazoa</taxon>
        <taxon>Ecdysozoa</taxon>
        <taxon>Arthropoda</taxon>
        <taxon>Crustacea</taxon>
        <taxon>Multicrustacea</taxon>
        <taxon>Malacostraca</taxon>
        <taxon>Eumalacostraca</taxon>
        <taxon>Eucarida</taxon>
        <taxon>Decapoda</taxon>
        <taxon>Pleocyemata</taxon>
        <taxon>Brachyura</taxon>
        <taxon>Eubrachyura</taxon>
        <taxon>Portunoidea</taxon>
        <taxon>Portunidae</taxon>
        <taxon>Portuninae</taxon>
        <taxon>Portunus</taxon>
    </lineage>
</organism>
<proteinExistence type="predicted"/>